<gene>
    <name evidence="1" type="ORF">R6Y96_00085</name>
</gene>
<dbReference type="Gene3D" id="3.30.429.10">
    <property type="entry name" value="Macrophage Migration Inhibitory Factor"/>
    <property type="match status" value="1"/>
</dbReference>
<sequence>MPLVKIEIRMGKPVEYRRSMIESVRRAFIEALQTPEAALWIRVCERKEENFPLPPGRSDDAILIEVSLMPGRTAEKKEALFRAIVGNLGRSPGIRPEDLCIVLYEPPVENWAERGERFAAPPG</sequence>
<proteinExistence type="predicted"/>
<dbReference type="InterPro" id="IPR014347">
    <property type="entry name" value="Tautomerase/MIF_sf"/>
</dbReference>
<organism evidence="1 2">
    <name type="scientific">Methanoculleus receptaculi</name>
    <dbReference type="NCBI Taxonomy" id="394967"/>
    <lineage>
        <taxon>Archaea</taxon>
        <taxon>Methanobacteriati</taxon>
        <taxon>Methanobacteriota</taxon>
        <taxon>Stenosarchaea group</taxon>
        <taxon>Methanomicrobia</taxon>
        <taxon>Methanomicrobiales</taxon>
        <taxon>Methanomicrobiaceae</taxon>
        <taxon>Methanoculleus</taxon>
    </lineage>
</organism>
<name>A0AAX4FVC6_9EURY</name>
<evidence type="ECO:0000313" key="1">
    <source>
        <dbReference type="EMBL" id="WOX57692.1"/>
    </source>
</evidence>
<reference evidence="1 2" key="1">
    <citation type="submission" date="2023-10" db="EMBL/GenBank/DDBJ databases">
        <title>The complete genome sequence of Methanoculleus receptaculi DSM 18860.</title>
        <authorList>
            <person name="Lai S.-J."/>
            <person name="You Y.-T."/>
            <person name="Chen S.-C."/>
        </authorList>
    </citation>
    <scope>NUCLEOTIDE SEQUENCE [LARGE SCALE GENOMIC DNA]</scope>
    <source>
        <strain evidence="1 2">DSM 18860</strain>
    </source>
</reference>
<accession>A0AAX4FVC6</accession>
<dbReference type="AlphaFoldDB" id="A0AAX4FVC6"/>
<protein>
    <submittedName>
        <fullName evidence="1">Tautomerase family protein</fullName>
    </submittedName>
</protein>
<dbReference type="EMBL" id="CP137642">
    <property type="protein sequence ID" value="WOX57692.1"/>
    <property type="molecule type" value="Genomic_DNA"/>
</dbReference>
<evidence type="ECO:0000313" key="2">
    <source>
        <dbReference type="Proteomes" id="UP001305652"/>
    </source>
</evidence>
<dbReference type="Proteomes" id="UP001305652">
    <property type="component" value="Chromosome"/>
</dbReference>
<keyword evidence="2" id="KW-1185">Reference proteome</keyword>
<dbReference type="InterPro" id="IPR037479">
    <property type="entry name" value="Tauto_MSAD"/>
</dbReference>
<dbReference type="PANTHER" id="PTHR38460:SF1">
    <property type="entry name" value="TAUTOMERASE YOLI-RELATED"/>
    <property type="match status" value="1"/>
</dbReference>
<dbReference type="RefSeq" id="WP_318621403.1">
    <property type="nucleotide sequence ID" value="NZ_CP137642.1"/>
</dbReference>
<dbReference type="Pfam" id="PF14552">
    <property type="entry name" value="Tautomerase_2"/>
    <property type="match status" value="1"/>
</dbReference>
<dbReference type="KEGG" id="mrc:R6Y96_00085"/>
<dbReference type="PANTHER" id="PTHR38460">
    <property type="entry name" value="TAUTOMERASE YOLI-RELATED"/>
    <property type="match status" value="1"/>
</dbReference>
<dbReference type="SUPFAM" id="SSF55331">
    <property type="entry name" value="Tautomerase/MIF"/>
    <property type="match status" value="1"/>
</dbReference>
<dbReference type="GeneID" id="85731508"/>